<organism evidence="1">
    <name type="scientific">Xenorhabdus bovienii str. puntauvense</name>
    <dbReference type="NCBI Taxonomy" id="1398201"/>
    <lineage>
        <taxon>Bacteria</taxon>
        <taxon>Pseudomonadati</taxon>
        <taxon>Pseudomonadota</taxon>
        <taxon>Gammaproteobacteria</taxon>
        <taxon>Enterobacterales</taxon>
        <taxon>Morganellaceae</taxon>
        <taxon>Xenorhabdus</taxon>
    </lineage>
</organism>
<protein>
    <submittedName>
        <fullName evidence="1">Uncharacterized protein</fullName>
    </submittedName>
</protein>
<dbReference type="HOGENOM" id="CLU_993774_0_0_6"/>
<gene>
    <name evidence="1" type="ORF">XBP1_330024</name>
</gene>
<dbReference type="RefSeq" id="WP_038212956.1">
    <property type="nucleotide sequence ID" value="NZ_CAWLWN010000031.1"/>
</dbReference>
<name>A0A077N8I8_XENBV</name>
<dbReference type="AlphaFoldDB" id="A0A077N8I8"/>
<evidence type="ECO:0000313" key="1">
    <source>
        <dbReference type="EMBL" id="CDG98516.1"/>
    </source>
</evidence>
<sequence>MSRFIISRNNKSLLNETVFYLTKGNMFTLKIDGLNSNTKRHLKFQSNNTLVSIFQRDNYLFREQTLQITALNMGVSVVRAVDTDIDYCPYFAEGVAEDCFPPLTIHVLSKISIPTDLTAEQKAILMVLLAETTSPETKKIKYNEKEAKDTMQYMHDVLLNRIRSPKAHGLDVPRQGNKLIGLISGPRTIEGFSQYPNIKPSIQDRINGMIASANEGSNSNFLAYRRLIKNAIDIAKSNKISNTEIIAWRTGSAEPPGSNFTKLFSLQGQDFYKLADSYLK</sequence>
<reference evidence="1" key="1">
    <citation type="submission" date="2013-07" db="EMBL/GenBank/DDBJ databases">
        <title>Sub-species coevolution in mutualistic symbiosis.</title>
        <authorList>
            <person name="Murfin K."/>
            <person name="Klassen J."/>
            <person name="Lee M."/>
            <person name="Forst S."/>
            <person name="Stock P."/>
            <person name="Goodrich-Blair H."/>
        </authorList>
    </citation>
    <scope>NUCLEOTIDE SEQUENCE [LARGE SCALE GENOMIC DNA]</scope>
    <source>
        <strain evidence="1">Puntauvense</strain>
    </source>
</reference>
<accession>A0A077N8I8</accession>
<proteinExistence type="predicted"/>
<dbReference type="EMBL" id="CBSW010000236">
    <property type="protein sequence ID" value="CDG98516.1"/>
    <property type="molecule type" value="Genomic_DNA"/>
</dbReference>
<comment type="caution">
    <text evidence="1">The sequence shown here is derived from an EMBL/GenBank/DDBJ whole genome shotgun (WGS) entry which is preliminary data.</text>
</comment>
<dbReference type="Proteomes" id="UP000028511">
    <property type="component" value="Unassembled WGS sequence"/>
</dbReference>